<proteinExistence type="predicted"/>
<keyword evidence="2" id="KW-1185">Reference proteome</keyword>
<sequence length="247" mass="27780">MSGFKNPADLTACAFGSECDSKPGGQPEGPEICGWCKNLSPFVLSSKVAKYPKTSTLVGLVDAYKRELEQEYRRHIQERTGLFPCVTKDIGYLRPAAEDPRDFNPQSYGPCGLVLHRGSLCQRCIQRAVQIPYPRRNELFDGDMLGFPCVFRDMRYTSDNPPITPGWQFLKEKDGTPVDDWFPKGSCKRAGRKGRLCSNCYGRLCERSRFGQYFNKETGDLRADWSIKTVGKEIGKKTPGFNMSAGF</sequence>
<evidence type="ECO:0000313" key="2">
    <source>
        <dbReference type="Proteomes" id="UP000800094"/>
    </source>
</evidence>
<dbReference type="AlphaFoldDB" id="A0A6A6J315"/>
<protein>
    <submittedName>
        <fullName evidence="1">Uncharacterized protein</fullName>
    </submittedName>
</protein>
<dbReference type="OrthoDB" id="3775988at2759"/>
<evidence type="ECO:0000313" key="1">
    <source>
        <dbReference type="EMBL" id="KAF2256781.1"/>
    </source>
</evidence>
<dbReference type="GeneID" id="54574977"/>
<name>A0A6A6J315_9PLEO</name>
<dbReference type="RefSeq" id="XP_033691785.1">
    <property type="nucleotide sequence ID" value="XM_033821647.1"/>
</dbReference>
<organism evidence="1 2">
    <name type="scientific">Trematosphaeria pertusa</name>
    <dbReference type="NCBI Taxonomy" id="390896"/>
    <lineage>
        <taxon>Eukaryota</taxon>
        <taxon>Fungi</taxon>
        <taxon>Dikarya</taxon>
        <taxon>Ascomycota</taxon>
        <taxon>Pezizomycotina</taxon>
        <taxon>Dothideomycetes</taxon>
        <taxon>Pleosporomycetidae</taxon>
        <taxon>Pleosporales</taxon>
        <taxon>Massarineae</taxon>
        <taxon>Trematosphaeriaceae</taxon>
        <taxon>Trematosphaeria</taxon>
    </lineage>
</organism>
<dbReference type="Proteomes" id="UP000800094">
    <property type="component" value="Unassembled WGS sequence"/>
</dbReference>
<accession>A0A6A6J315</accession>
<reference evidence="1" key="1">
    <citation type="journal article" date="2020" name="Stud. Mycol.">
        <title>101 Dothideomycetes genomes: a test case for predicting lifestyles and emergence of pathogens.</title>
        <authorList>
            <person name="Haridas S."/>
            <person name="Albert R."/>
            <person name="Binder M."/>
            <person name="Bloem J."/>
            <person name="Labutti K."/>
            <person name="Salamov A."/>
            <person name="Andreopoulos B."/>
            <person name="Baker S."/>
            <person name="Barry K."/>
            <person name="Bills G."/>
            <person name="Bluhm B."/>
            <person name="Cannon C."/>
            <person name="Castanera R."/>
            <person name="Culley D."/>
            <person name="Daum C."/>
            <person name="Ezra D."/>
            <person name="Gonzalez J."/>
            <person name="Henrissat B."/>
            <person name="Kuo A."/>
            <person name="Liang C."/>
            <person name="Lipzen A."/>
            <person name="Lutzoni F."/>
            <person name="Magnuson J."/>
            <person name="Mondo S."/>
            <person name="Nolan M."/>
            <person name="Ohm R."/>
            <person name="Pangilinan J."/>
            <person name="Park H.-J."/>
            <person name="Ramirez L."/>
            <person name="Alfaro M."/>
            <person name="Sun H."/>
            <person name="Tritt A."/>
            <person name="Yoshinaga Y."/>
            <person name="Zwiers L.-H."/>
            <person name="Turgeon B."/>
            <person name="Goodwin S."/>
            <person name="Spatafora J."/>
            <person name="Crous P."/>
            <person name="Grigoriev I."/>
        </authorList>
    </citation>
    <scope>NUCLEOTIDE SEQUENCE</scope>
    <source>
        <strain evidence="1">CBS 122368</strain>
    </source>
</reference>
<dbReference type="EMBL" id="ML987189">
    <property type="protein sequence ID" value="KAF2256781.1"/>
    <property type="molecule type" value="Genomic_DNA"/>
</dbReference>
<gene>
    <name evidence="1" type="ORF">BU26DRAFT_29149</name>
</gene>